<evidence type="ECO:0000313" key="13">
    <source>
        <dbReference type="Proteomes" id="UP001058072"/>
    </source>
</evidence>
<evidence type="ECO:0000256" key="6">
    <source>
        <dbReference type="ARBA" id="ARBA00023315"/>
    </source>
</evidence>
<dbReference type="Proteomes" id="UP001058016">
    <property type="component" value="Chromosome"/>
</dbReference>
<keyword evidence="6" id="KW-0012">Acyltransferase</keyword>
<dbReference type="EMBL" id="CP071249">
    <property type="protein sequence ID" value="UUF05431.1"/>
    <property type="molecule type" value="Genomic_DNA"/>
</dbReference>
<proteinExistence type="predicted"/>
<evidence type="ECO:0000256" key="8">
    <source>
        <dbReference type="ARBA" id="ARBA00048923"/>
    </source>
</evidence>
<comment type="subunit">
    <text evidence="1">Homodimer.</text>
</comment>
<evidence type="ECO:0000256" key="7">
    <source>
        <dbReference type="ARBA" id="ARBA00029660"/>
    </source>
</evidence>
<dbReference type="CDD" id="cd04301">
    <property type="entry name" value="NAT_SF"/>
    <property type="match status" value="1"/>
</dbReference>
<dbReference type="SUPFAM" id="SSF55729">
    <property type="entry name" value="Acyl-CoA N-acyltransferases (Nat)"/>
    <property type="match status" value="1"/>
</dbReference>
<gene>
    <name evidence="10" type="ORF">J0J69_10135</name>
    <name evidence="11" type="ORF">J0J70_03755</name>
</gene>
<dbReference type="EMBL" id="CP071250">
    <property type="protein sequence ID" value="UUF09117.1"/>
    <property type="molecule type" value="Genomic_DNA"/>
</dbReference>
<comment type="catalytic activity">
    <reaction evidence="8">
        <text>kanamycin B + acetyl-CoA = N(6')-acetylkanamycin B + CoA + H(+)</text>
        <dbReference type="Rhea" id="RHEA:16449"/>
        <dbReference type="ChEBI" id="CHEBI:15378"/>
        <dbReference type="ChEBI" id="CHEBI:57287"/>
        <dbReference type="ChEBI" id="CHEBI:57288"/>
        <dbReference type="ChEBI" id="CHEBI:58390"/>
        <dbReference type="ChEBI" id="CHEBI:58549"/>
        <dbReference type="EC" id="2.3.1.82"/>
    </reaction>
</comment>
<dbReference type="Gene3D" id="3.40.630.30">
    <property type="match status" value="1"/>
</dbReference>
<name>A0A9Q9FFY3_9FIRM</name>
<dbReference type="Pfam" id="PF00583">
    <property type="entry name" value="Acetyltransf_1"/>
    <property type="match status" value="1"/>
</dbReference>
<evidence type="ECO:0000256" key="1">
    <source>
        <dbReference type="ARBA" id="ARBA00011738"/>
    </source>
</evidence>
<organism evidence="11 13">
    <name type="scientific">Turicibacter bilis</name>
    <dbReference type="NCBI Taxonomy" id="2735723"/>
    <lineage>
        <taxon>Bacteria</taxon>
        <taxon>Bacillati</taxon>
        <taxon>Bacillota</taxon>
        <taxon>Erysipelotrichia</taxon>
        <taxon>Erysipelotrichales</taxon>
        <taxon>Turicibacteraceae</taxon>
        <taxon>Turicibacter</taxon>
    </lineage>
</organism>
<sequence length="150" mass="16889">MNIKQANLNDVLDVARLALVLWPHHSMHAMALKISETIQENKGAYFLALDKNETIGFAQVNLRHDYVEGTHSSPVGYLEGIFVVENYRQQGGAKQLLAACEKWAREQGCEELASDCELSSEESLNFHRCVGFEEANRIICFTKPLKGESY</sequence>
<dbReference type="PIRSF" id="PIRSF000452">
    <property type="entry name" value="6-N-acetyltransf"/>
    <property type="match status" value="1"/>
</dbReference>
<evidence type="ECO:0000256" key="3">
    <source>
        <dbReference type="ARBA" id="ARBA00017677"/>
    </source>
</evidence>
<dbReference type="GO" id="GO:0046677">
    <property type="term" value="P:response to antibiotic"/>
    <property type="evidence" value="ECO:0007669"/>
    <property type="project" value="UniProtKB-KW"/>
</dbReference>
<dbReference type="InterPro" id="IPR016181">
    <property type="entry name" value="Acyl_CoA_acyltransferase"/>
</dbReference>
<dbReference type="PANTHER" id="PTHR43877:SF2">
    <property type="entry name" value="AMINOALKYLPHOSPHONATE N-ACETYLTRANSFERASE-RELATED"/>
    <property type="match status" value="1"/>
</dbReference>
<keyword evidence="5" id="KW-0046">Antibiotic resistance</keyword>
<protein>
    <recommendedName>
        <fullName evidence="3">Aminoglycoside N(6')-acetyltransferase type 1</fullName>
        <ecNumber evidence="2">2.3.1.82</ecNumber>
    </recommendedName>
    <alternativeName>
        <fullName evidence="7">Aminoglycoside resistance protein</fullName>
    </alternativeName>
</protein>
<dbReference type="PANTHER" id="PTHR43877">
    <property type="entry name" value="AMINOALKYLPHOSPHONATE N-ACETYLTRANSFERASE-RELATED-RELATED"/>
    <property type="match status" value="1"/>
</dbReference>
<evidence type="ECO:0000313" key="12">
    <source>
        <dbReference type="Proteomes" id="UP001058016"/>
    </source>
</evidence>
<dbReference type="PROSITE" id="PS51186">
    <property type="entry name" value="GNAT"/>
    <property type="match status" value="1"/>
</dbReference>
<evidence type="ECO:0000256" key="2">
    <source>
        <dbReference type="ARBA" id="ARBA00012888"/>
    </source>
</evidence>
<dbReference type="AlphaFoldDB" id="A0A9Q9FFY3"/>
<evidence type="ECO:0000256" key="5">
    <source>
        <dbReference type="ARBA" id="ARBA00023251"/>
    </source>
</evidence>
<dbReference type="NCBIfam" id="NF043067">
    <property type="entry name" value="AAC_6p_group_E"/>
    <property type="match status" value="1"/>
</dbReference>
<accession>A0A9Q9FFY3</accession>
<dbReference type="RefSeq" id="WP_055245245.1">
    <property type="nucleotide sequence ID" value="NZ_CP071249.1"/>
</dbReference>
<keyword evidence="12" id="KW-1185">Reference proteome</keyword>
<evidence type="ECO:0000313" key="10">
    <source>
        <dbReference type="EMBL" id="UUF05431.1"/>
    </source>
</evidence>
<evidence type="ECO:0000259" key="9">
    <source>
        <dbReference type="PROSITE" id="PS51186"/>
    </source>
</evidence>
<dbReference type="InterPro" id="IPR050832">
    <property type="entry name" value="Bact_Acetyltransf"/>
</dbReference>
<evidence type="ECO:0000313" key="11">
    <source>
        <dbReference type="EMBL" id="UUF09117.1"/>
    </source>
</evidence>
<evidence type="ECO:0000256" key="4">
    <source>
        <dbReference type="ARBA" id="ARBA00022679"/>
    </source>
</evidence>
<feature type="domain" description="N-acetyltransferase" evidence="9">
    <location>
        <begin position="1"/>
        <end position="150"/>
    </location>
</feature>
<dbReference type="InterPro" id="IPR000182">
    <property type="entry name" value="GNAT_dom"/>
</dbReference>
<reference evidence="11 12" key="1">
    <citation type="submission" date="2021-03" db="EMBL/GenBank/DDBJ databases">
        <title>Comparative Genomics and Metabolomics in the genus Turicibacter.</title>
        <authorList>
            <person name="Maki J."/>
            <person name="Looft T."/>
        </authorList>
    </citation>
    <scope>NUCLEOTIDE SEQUENCE</scope>
    <source>
        <strain evidence="11">ISU324</strain>
        <strain evidence="10 12">MMM721</strain>
    </source>
</reference>
<dbReference type="GO" id="GO:0047663">
    <property type="term" value="F:aminoglycoside 6'-N-acetyltransferase activity"/>
    <property type="evidence" value="ECO:0007669"/>
    <property type="project" value="UniProtKB-EC"/>
</dbReference>
<dbReference type="EC" id="2.3.1.82" evidence="2"/>
<dbReference type="Proteomes" id="UP001058072">
    <property type="component" value="Chromosome"/>
</dbReference>
<dbReference type="InterPro" id="IPR024170">
    <property type="entry name" value="Aminoglycoside_N6-AcTrfrase"/>
</dbReference>
<keyword evidence="4" id="KW-0808">Transferase</keyword>